<dbReference type="InterPro" id="IPR011992">
    <property type="entry name" value="EF-hand-dom_pair"/>
</dbReference>
<proteinExistence type="predicted"/>
<dbReference type="PANTHER" id="PTHR36300:SF1">
    <property type="entry name" value="RAW, ISOFORM A"/>
    <property type="match status" value="1"/>
</dbReference>
<reference evidence="1 2" key="1">
    <citation type="journal article" date="2017" name="PLoS Biol.">
        <title>The sea cucumber genome provides insights into morphological evolution and visceral regeneration.</title>
        <authorList>
            <person name="Zhang X."/>
            <person name="Sun L."/>
            <person name="Yuan J."/>
            <person name="Sun Y."/>
            <person name="Gao Y."/>
            <person name="Zhang L."/>
            <person name="Li S."/>
            <person name="Dai H."/>
            <person name="Hamel J.F."/>
            <person name="Liu C."/>
            <person name="Yu Y."/>
            <person name="Liu S."/>
            <person name="Lin W."/>
            <person name="Guo K."/>
            <person name="Jin S."/>
            <person name="Xu P."/>
            <person name="Storey K.B."/>
            <person name="Huan P."/>
            <person name="Zhang T."/>
            <person name="Zhou Y."/>
            <person name="Zhang J."/>
            <person name="Lin C."/>
            <person name="Li X."/>
            <person name="Xing L."/>
            <person name="Huo D."/>
            <person name="Sun M."/>
            <person name="Wang L."/>
            <person name="Mercier A."/>
            <person name="Li F."/>
            <person name="Yang H."/>
            <person name="Xiang J."/>
        </authorList>
    </citation>
    <scope>NUCLEOTIDE SEQUENCE [LARGE SCALE GENOMIC DNA]</scope>
    <source>
        <strain evidence="1">Shaxun</strain>
        <tissue evidence="1">Muscle</tissue>
    </source>
</reference>
<dbReference type="STRING" id="307972.A0A2G8LP37"/>
<dbReference type="Proteomes" id="UP000230750">
    <property type="component" value="Unassembled WGS sequence"/>
</dbReference>
<feature type="non-terminal residue" evidence="1">
    <location>
        <position position="407"/>
    </location>
</feature>
<evidence type="ECO:0000313" key="2">
    <source>
        <dbReference type="Proteomes" id="UP000230750"/>
    </source>
</evidence>
<organism evidence="1 2">
    <name type="scientific">Stichopus japonicus</name>
    <name type="common">Sea cucumber</name>
    <dbReference type="NCBI Taxonomy" id="307972"/>
    <lineage>
        <taxon>Eukaryota</taxon>
        <taxon>Metazoa</taxon>
        <taxon>Echinodermata</taxon>
        <taxon>Eleutherozoa</taxon>
        <taxon>Echinozoa</taxon>
        <taxon>Holothuroidea</taxon>
        <taxon>Aspidochirotacea</taxon>
        <taxon>Aspidochirotida</taxon>
        <taxon>Stichopodidae</taxon>
        <taxon>Apostichopus</taxon>
    </lineage>
</organism>
<evidence type="ECO:0000313" key="1">
    <source>
        <dbReference type="EMBL" id="PIK62016.1"/>
    </source>
</evidence>
<dbReference type="GO" id="GO:0005886">
    <property type="term" value="C:plasma membrane"/>
    <property type="evidence" value="ECO:0007669"/>
    <property type="project" value="TreeGrafter"/>
</dbReference>
<name>A0A2G8LP37_STIJA</name>
<dbReference type="SUPFAM" id="SSF47473">
    <property type="entry name" value="EF-hand"/>
    <property type="match status" value="1"/>
</dbReference>
<dbReference type="AlphaFoldDB" id="A0A2G8LP37"/>
<protein>
    <submittedName>
        <fullName evidence="1">Uncharacterized protein</fullName>
    </submittedName>
</protein>
<dbReference type="EMBL" id="MRZV01000020">
    <property type="protein sequence ID" value="PIK62016.1"/>
    <property type="molecule type" value="Genomic_DNA"/>
</dbReference>
<accession>A0A2G8LP37</accession>
<dbReference type="PANTHER" id="PTHR36300">
    <property type="entry name" value="RAW, ISOFORM A"/>
    <property type="match status" value="1"/>
</dbReference>
<sequence length="407" mass="46415">MAFWKKVTAWRQKDQRSIIDEWEKGQRLVYGYTTRNYLTTFGMFDGGSGRLDRKQLLKALSSIGLYPSKSQIFNMLKTSVECHDRPDEDAQLFVTFGDFCIYASDLMDGYNNDGYGQTCTTSSTAHRPAQQRPSITSRYDVFLGGSCNPTTWRKDTAIPMLKRYNLSFYNPQVEDWGPELIEIEDQAKNNARLLLFVLENSTRSIASMVEAAFHSGDQRLLMLVIKGIPDEVEGEKLEASELQDLKRGHAFLCDLVERQCLPIFEDLETAIHCSAKVLQQGVSIRQLTPEDGAQPVRNPHIRVADRLINIKETFRSYQSLETGKLPLSDTKLALKVLSGKEASFPALQQIISRCSSQETDFEFDFDQFCCLLTEFEQLQPYRRAATRWYYSAKRYLYGGMSTPAPPV</sequence>
<dbReference type="Pfam" id="PF15891">
    <property type="entry name" value="Nuc_deoxyri_tr2"/>
    <property type="match status" value="1"/>
</dbReference>
<keyword evidence="2" id="KW-1185">Reference proteome</keyword>
<dbReference type="Gene3D" id="3.40.50.450">
    <property type="match status" value="1"/>
</dbReference>
<gene>
    <name evidence="1" type="ORF">BSL78_01027</name>
</gene>
<dbReference type="InterPro" id="IPR039470">
    <property type="entry name" value="Nuc_deoxyri_tr2"/>
</dbReference>
<dbReference type="OrthoDB" id="6493944at2759"/>
<comment type="caution">
    <text evidence="1">The sequence shown here is derived from an EMBL/GenBank/DDBJ whole genome shotgun (WGS) entry which is preliminary data.</text>
</comment>